<keyword evidence="2" id="KW-0472">Membrane</keyword>
<organism evidence="3 4">
    <name type="scientific">Brevibacillus fulvus</name>
    <dbReference type="NCBI Taxonomy" id="1125967"/>
    <lineage>
        <taxon>Bacteria</taxon>
        <taxon>Bacillati</taxon>
        <taxon>Bacillota</taxon>
        <taxon>Bacilli</taxon>
        <taxon>Bacillales</taxon>
        <taxon>Paenibacillaceae</taxon>
        <taxon>Brevibacillus</taxon>
    </lineage>
</organism>
<dbReference type="EMBL" id="JAFBEB010000001">
    <property type="protein sequence ID" value="MBM7588791.1"/>
    <property type="molecule type" value="Genomic_DNA"/>
</dbReference>
<dbReference type="Proteomes" id="UP000717624">
    <property type="component" value="Unassembled WGS sequence"/>
</dbReference>
<comment type="caution">
    <text evidence="3">The sequence shown here is derived from an EMBL/GenBank/DDBJ whole genome shotgun (WGS) entry which is preliminary data.</text>
</comment>
<dbReference type="RefSeq" id="WP_204516517.1">
    <property type="nucleotide sequence ID" value="NZ_BAABIN010000009.1"/>
</dbReference>
<evidence type="ECO:0000256" key="2">
    <source>
        <dbReference type="SAM" id="Phobius"/>
    </source>
</evidence>
<keyword evidence="2" id="KW-0812">Transmembrane</keyword>
<feature type="region of interest" description="Disordered" evidence="1">
    <location>
        <begin position="53"/>
        <end position="80"/>
    </location>
</feature>
<dbReference type="AlphaFoldDB" id="A0A938XVM6"/>
<keyword evidence="4" id="KW-1185">Reference proteome</keyword>
<keyword evidence="2" id="KW-1133">Transmembrane helix</keyword>
<evidence type="ECO:0000313" key="3">
    <source>
        <dbReference type="EMBL" id="MBM7588791.1"/>
    </source>
</evidence>
<proteinExistence type="predicted"/>
<accession>A0A938XVM6</accession>
<evidence type="ECO:0000256" key="1">
    <source>
        <dbReference type="SAM" id="MobiDB-lite"/>
    </source>
</evidence>
<reference evidence="3" key="1">
    <citation type="submission" date="2021-01" db="EMBL/GenBank/DDBJ databases">
        <title>Genomic Encyclopedia of Type Strains, Phase IV (KMG-IV): sequencing the most valuable type-strain genomes for metagenomic binning, comparative biology and taxonomic classification.</title>
        <authorList>
            <person name="Goeker M."/>
        </authorList>
    </citation>
    <scope>NUCLEOTIDE SEQUENCE</scope>
    <source>
        <strain evidence="3">DSM 25523</strain>
    </source>
</reference>
<gene>
    <name evidence="3" type="ORF">JOD01_000377</name>
</gene>
<protein>
    <submittedName>
        <fullName evidence="3">Membrane protein YfcA</fullName>
    </submittedName>
</protein>
<evidence type="ECO:0000313" key="4">
    <source>
        <dbReference type="Proteomes" id="UP000717624"/>
    </source>
</evidence>
<feature type="transmembrane region" description="Helical" evidence="2">
    <location>
        <begin position="32"/>
        <end position="48"/>
    </location>
</feature>
<name>A0A938XVM6_9BACL</name>
<sequence length="80" mass="8841">MNLQIAKIGILLSILCQLLGMAEWLTEANRHVLQGASLLCLLAALWLMRKKKRKQKRRSKASPETQALLARAEGSAEAEG</sequence>